<dbReference type="CDD" id="cd02440">
    <property type="entry name" value="AdoMet_MTases"/>
    <property type="match status" value="1"/>
</dbReference>
<keyword evidence="4" id="KW-1185">Reference proteome</keyword>
<name>A0ABZ2YRM8_9BACT</name>
<evidence type="ECO:0000259" key="2">
    <source>
        <dbReference type="Pfam" id="PF13649"/>
    </source>
</evidence>
<dbReference type="InterPro" id="IPR029063">
    <property type="entry name" value="SAM-dependent_MTases_sf"/>
</dbReference>
<dbReference type="GO" id="GO:0032259">
    <property type="term" value="P:methylation"/>
    <property type="evidence" value="ECO:0007669"/>
    <property type="project" value="UniProtKB-KW"/>
</dbReference>
<dbReference type="PANTHER" id="PTHR43861">
    <property type="entry name" value="TRANS-ACONITATE 2-METHYLTRANSFERASE-RELATED"/>
    <property type="match status" value="1"/>
</dbReference>
<gene>
    <name evidence="3" type="ORF">WJU16_03770</name>
</gene>
<evidence type="ECO:0000256" key="1">
    <source>
        <dbReference type="ARBA" id="ARBA00022679"/>
    </source>
</evidence>
<dbReference type="InterPro" id="IPR041698">
    <property type="entry name" value="Methyltransf_25"/>
</dbReference>
<keyword evidence="3" id="KW-0489">Methyltransferase</keyword>
<keyword evidence="1 3" id="KW-0808">Transferase</keyword>
<feature type="domain" description="Methyltransferase" evidence="2">
    <location>
        <begin position="22"/>
        <end position="113"/>
    </location>
</feature>
<sequence>MKVNDRFTWAVEMLHIDPDDHILEIGCGHGIAVSLIAPQLKTGTITAVDASRAMIDKAQRKNEGLEADFIHQTFCQTALGQRFDKIFAFNVNIFLNNAEKELSLIRDYLAPLGALYVFHQPPPSAGMEQAQGFAERISGQLEKGGYVIRDVLFKKLAPAPVVCIISQPSPAP</sequence>
<proteinExistence type="predicted"/>
<reference evidence="4" key="1">
    <citation type="submission" date="2024-03" db="EMBL/GenBank/DDBJ databases">
        <title>Chitinophaga horti sp. nov., isolated from garden soil.</title>
        <authorList>
            <person name="Lee D.S."/>
            <person name="Han D.M."/>
            <person name="Baek J.H."/>
            <person name="Choi D.G."/>
            <person name="Jeon J.H."/>
            <person name="Jeon C.O."/>
        </authorList>
    </citation>
    <scope>NUCLEOTIDE SEQUENCE [LARGE SCALE GENOMIC DNA]</scope>
    <source>
        <strain evidence="4">GPA1</strain>
    </source>
</reference>
<evidence type="ECO:0000313" key="4">
    <source>
        <dbReference type="Proteomes" id="UP001485459"/>
    </source>
</evidence>
<evidence type="ECO:0000313" key="3">
    <source>
        <dbReference type="EMBL" id="WZN42153.1"/>
    </source>
</evidence>
<dbReference type="SUPFAM" id="SSF53335">
    <property type="entry name" value="S-adenosyl-L-methionine-dependent methyltransferases"/>
    <property type="match status" value="1"/>
</dbReference>
<dbReference type="Proteomes" id="UP001485459">
    <property type="component" value="Chromosome"/>
</dbReference>
<dbReference type="EMBL" id="CP149822">
    <property type="protein sequence ID" value="WZN42153.1"/>
    <property type="molecule type" value="Genomic_DNA"/>
</dbReference>
<accession>A0ABZ2YRM8</accession>
<dbReference type="Pfam" id="PF13649">
    <property type="entry name" value="Methyltransf_25"/>
    <property type="match status" value="1"/>
</dbReference>
<dbReference type="GO" id="GO:0008168">
    <property type="term" value="F:methyltransferase activity"/>
    <property type="evidence" value="ECO:0007669"/>
    <property type="project" value="UniProtKB-KW"/>
</dbReference>
<organism evidence="3 4">
    <name type="scientific">Chitinophaga pollutisoli</name>
    <dbReference type="NCBI Taxonomy" id="3133966"/>
    <lineage>
        <taxon>Bacteria</taxon>
        <taxon>Pseudomonadati</taxon>
        <taxon>Bacteroidota</taxon>
        <taxon>Chitinophagia</taxon>
        <taxon>Chitinophagales</taxon>
        <taxon>Chitinophagaceae</taxon>
        <taxon>Chitinophaga</taxon>
    </lineage>
</organism>
<dbReference type="RefSeq" id="WP_341836989.1">
    <property type="nucleotide sequence ID" value="NZ_CP149822.1"/>
</dbReference>
<dbReference type="EC" id="2.1.-.-" evidence="3"/>
<protein>
    <submittedName>
        <fullName evidence="3">Class I SAM-dependent methyltransferase</fullName>
        <ecNumber evidence="3">2.1.-.-</ecNumber>
    </submittedName>
</protein>
<dbReference type="Gene3D" id="3.40.50.150">
    <property type="entry name" value="Vaccinia Virus protein VP39"/>
    <property type="match status" value="1"/>
</dbReference>